<dbReference type="AlphaFoldDB" id="A0A2N5RVS8"/>
<gene>
    <name evidence="2" type="ORF">PCANC_28590</name>
</gene>
<proteinExistence type="predicted"/>
<feature type="compositionally biased region" description="Polar residues" evidence="1">
    <location>
        <begin position="1"/>
        <end position="15"/>
    </location>
</feature>
<dbReference type="Proteomes" id="UP000235388">
    <property type="component" value="Unassembled WGS sequence"/>
</dbReference>
<sequence length="58" mass="6189">MTGTVIRQSSSNQGPWVNLEHPDNCRPTVSATANLTSWALARPQVKEAQGPALLGTMV</sequence>
<comment type="caution">
    <text evidence="2">The sequence shown here is derived from an EMBL/GenBank/DDBJ whole genome shotgun (WGS) entry which is preliminary data.</text>
</comment>
<accession>A0A2N5RVS8</accession>
<evidence type="ECO:0000313" key="3">
    <source>
        <dbReference type="Proteomes" id="UP000235388"/>
    </source>
</evidence>
<keyword evidence="3" id="KW-1185">Reference proteome</keyword>
<evidence type="ECO:0000313" key="2">
    <source>
        <dbReference type="EMBL" id="PLW05097.1"/>
    </source>
</evidence>
<reference evidence="2 3" key="1">
    <citation type="submission" date="2017-11" db="EMBL/GenBank/DDBJ databases">
        <title>De novo assembly and phasing of dikaryotic genomes from two isolates of Puccinia coronata f. sp. avenae, the causal agent of oat crown rust.</title>
        <authorList>
            <person name="Miller M.E."/>
            <person name="Zhang Y."/>
            <person name="Omidvar V."/>
            <person name="Sperschneider J."/>
            <person name="Schwessinger B."/>
            <person name="Raley C."/>
            <person name="Palmer J.M."/>
            <person name="Garnica D."/>
            <person name="Upadhyaya N."/>
            <person name="Rathjen J."/>
            <person name="Taylor J.M."/>
            <person name="Park R.F."/>
            <person name="Dodds P.N."/>
            <person name="Hirsch C.D."/>
            <person name="Kianian S.F."/>
            <person name="Figueroa M."/>
        </authorList>
    </citation>
    <scope>NUCLEOTIDE SEQUENCE [LARGE SCALE GENOMIC DNA]</scope>
    <source>
        <strain evidence="2">12NC29</strain>
    </source>
</reference>
<name>A0A2N5RVS8_9BASI</name>
<evidence type="ECO:0000256" key="1">
    <source>
        <dbReference type="SAM" id="MobiDB-lite"/>
    </source>
</evidence>
<dbReference type="EMBL" id="PGCJ01001498">
    <property type="protein sequence ID" value="PLW05097.1"/>
    <property type="molecule type" value="Genomic_DNA"/>
</dbReference>
<feature type="region of interest" description="Disordered" evidence="1">
    <location>
        <begin position="1"/>
        <end position="23"/>
    </location>
</feature>
<protein>
    <submittedName>
        <fullName evidence="2">Uncharacterized protein</fullName>
    </submittedName>
</protein>
<organism evidence="2 3">
    <name type="scientific">Puccinia coronata f. sp. avenae</name>
    <dbReference type="NCBI Taxonomy" id="200324"/>
    <lineage>
        <taxon>Eukaryota</taxon>
        <taxon>Fungi</taxon>
        <taxon>Dikarya</taxon>
        <taxon>Basidiomycota</taxon>
        <taxon>Pucciniomycotina</taxon>
        <taxon>Pucciniomycetes</taxon>
        <taxon>Pucciniales</taxon>
        <taxon>Pucciniaceae</taxon>
        <taxon>Puccinia</taxon>
    </lineage>
</organism>